<feature type="compositionally biased region" description="Polar residues" evidence="1">
    <location>
        <begin position="52"/>
        <end position="62"/>
    </location>
</feature>
<feature type="compositionally biased region" description="Polar residues" evidence="1">
    <location>
        <begin position="120"/>
        <end position="135"/>
    </location>
</feature>
<feature type="compositionally biased region" description="Polar residues" evidence="1">
    <location>
        <begin position="82"/>
        <end position="93"/>
    </location>
</feature>
<gene>
    <name evidence="2" type="ORF">BT63DRAFT_61139</name>
</gene>
<reference evidence="2" key="1">
    <citation type="journal article" date="2020" name="Stud. Mycol.">
        <title>101 Dothideomycetes genomes: a test case for predicting lifestyles and emergence of pathogens.</title>
        <authorList>
            <person name="Haridas S."/>
            <person name="Albert R."/>
            <person name="Binder M."/>
            <person name="Bloem J."/>
            <person name="Labutti K."/>
            <person name="Salamov A."/>
            <person name="Andreopoulos B."/>
            <person name="Baker S."/>
            <person name="Barry K."/>
            <person name="Bills G."/>
            <person name="Bluhm B."/>
            <person name="Cannon C."/>
            <person name="Castanera R."/>
            <person name="Culley D."/>
            <person name="Daum C."/>
            <person name="Ezra D."/>
            <person name="Gonzalez J."/>
            <person name="Henrissat B."/>
            <person name="Kuo A."/>
            <person name="Liang C."/>
            <person name="Lipzen A."/>
            <person name="Lutzoni F."/>
            <person name="Magnuson J."/>
            <person name="Mondo S."/>
            <person name="Nolan M."/>
            <person name="Ohm R."/>
            <person name="Pangilinan J."/>
            <person name="Park H.-J."/>
            <person name="Ramirez L."/>
            <person name="Alfaro M."/>
            <person name="Sun H."/>
            <person name="Tritt A."/>
            <person name="Yoshinaga Y."/>
            <person name="Zwiers L.-H."/>
            <person name="Turgeon B."/>
            <person name="Goodwin S."/>
            <person name="Spatafora J."/>
            <person name="Crous P."/>
            <person name="Grigoriev I."/>
        </authorList>
    </citation>
    <scope>NUCLEOTIDE SEQUENCE</scope>
    <source>
        <strain evidence="2">CBS 115976</strain>
    </source>
</reference>
<dbReference type="Proteomes" id="UP000799302">
    <property type="component" value="Unassembled WGS sequence"/>
</dbReference>
<evidence type="ECO:0000313" key="3">
    <source>
        <dbReference type="Proteomes" id="UP000799302"/>
    </source>
</evidence>
<proteinExistence type="predicted"/>
<feature type="compositionally biased region" description="Basic and acidic residues" evidence="1">
    <location>
        <begin position="162"/>
        <end position="171"/>
    </location>
</feature>
<dbReference type="AlphaFoldDB" id="A0A6A6TZ04"/>
<keyword evidence="3" id="KW-1185">Reference proteome</keyword>
<feature type="compositionally biased region" description="Polar residues" evidence="1">
    <location>
        <begin position="8"/>
        <end position="17"/>
    </location>
</feature>
<feature type="region of interest" description="Disordered" evidence="1">
    <location>
        <begin position="1"/>
        <end position="189"/>
    </location>
</feature>
<protein>
    <submittedName>
        <fullName evidence="2">Uncharacterized protein</fullName>
    </submittedName>
</protein>
<organism evidence="2 3">
    <name type="scientific">Microthyrium microscopicum</name>
    <dbReference type="NCBI Taxonomy" id="703497"/>
    <lineage>
        <taxon>Eukaryota</taxon>
        <taxon>Fungi</taxon>
        <taxon>Dikarya</taxon>
        <taxon>Ascomycota</taxon>
        <taxon>Pezizomycotina</taxon>
        <taxon>Dothideomycetes</taxon>
        <taxon>Dothideomycetes incertae sedis</taxon>
        <taxon>Microthyriales</taxon>
        <taxon>Microthyriaceae</taxon>
        <taxon>Microthyrium</taxon>
    </lineage>
</organism>
<accession>A0A6A6TZ04</accession>
<evidence type="ECO:0000256" key="1">
    <source>
        <dbReference type="SAM" id="MobiDB-lite"/>
    </source>
</evidence>
<name>A0A6A6TZ04_9PEZI</name>
<dbReference type="EMBL" id="MU004240">
    <property type="protein sequence ID" value="KAF2665305.1"/>
    <property type="molecule type" value="Genomic_DNA"/>
</dbReference>
<sequence>MSDGGGNNTNNQTSPSRLDSDDEDDDNNLNDNNDNDDDHDNDDDDDGANLFVQPNNPQQTKLPTRGKPISNDDSADTDIAAPTSQGQGNSTQGLVGDRTAKCKAKSQDQAGPGAGRKPATKTSEASESGIRNSSESCDEDDFFEITSKDDWQAARQKRKGDSKKEKRRAEDTGGSAKKRAKTFDVSSPY</sequence>
<feature type="compositionally biased region" description="Acidic residues" evidence="1">
    <location>
        <begin position="20"/>
        <end position="47"/>
    </location>
</feature>
<evidence type="ECO:0000313" key="2">
    <source>
        <dbReference type="EMBL" id="KAF2665305.1"/>
    </source>
</evidence>